<feature type="transmembrane region" description="Helical" evidence="1">
    <location>
        <begin position="12"/>
        <end position="34"/>
    </location>
</feature>
<dbReference type="CDD" id="cd16021">
    <property type="entry name" value="ALP_like"/>
    <property type="match status" value="1"/>
</dbReference>
<keyword evidence="3" id="KW-1185">Reference proteome</keyword>
<dbReference type="PANTHER" id="PTHR10974:SF1">
    <property type="entry name" value="FI08016P-RELATED"/>
    <property type="match status" value="1"/>
</dbReference>
<dbReference type="InterPro" id="IPR017850">
    <property type="entry name" value="Alkaline_phosphatase_core_sf"/>
</dbReference>
<organism evidence="2 3">
    <name type="scientific">Orchesella dallaii</name>
    <dbReference type="NCBI Taxonomy" id="48710"/>
    <lineage>
        <taxon>Eukaryota</taxon>
        <taxon>Metazoa</taxon>
        <taxon>Ecdysozoa</taxon>
        <taxon>Arthropoda</taxon>
        <taxon>Hexapoda</taxon>
        <taxon>Collembola</taxon>
        <taxon>Entomobryomorpha</taxon>
        <taxon>Entomobryoidea</taxon>
        <taxon>Orchesellidae</taxon>
        <taxon>Orchesellinae</taxon>
        <taxon>Orchesella</taxon>
    </lineage>
</organism>
<name>A0ABP1RZ51_9HEXA</name>
<gene>
    <name evidence="2" type="ORF">ODALV1_LOCUS27780</name>
</gene>
<comment type="caution">
    <text evidence="2">The sequence shown here is derived from an EMBL/GenBank/DDBJ whole genome shotgun (WGS) entry which is preliminary data.</text>
</comment>
<dbReference type="PANTHER" id="PTHR10974">
    <property type="entry name" value="FI08016P-RELATED"/>
    <property type="match status" value="1"/>
</dbReference>
<sequence>MISIKSICHGRIRRLFLLTFILLLLYITVINVYFSKEISWNSPLGRKEDWPVQVGNVMSQLNQWMSDLFEFEGNDPDVRPEFLRYDVACRIPKLDPLHPSIKHLIKEPEKINCEDRRPLLFNSTFNSTLIPLKSREEMEDLGIKSCCYKLITRPDFIDNSFKLSKQCFPIQSQSPTVVPPHHEFLAIYCDSKGENGTVVTNHMDTHAFVPLKPSVEQRLQEAQDKRQSPEEKINHNVVIIGIDATSRMSFLRSLPSSMSFLLKELEAVEMHGYNVVGPNTYPNLAAALTSLNENEINSTCVDSNRLYDSCIMIWKNFSSHGFHTSYGDDDISGGTFNYLQNGFKNPPTDYYLNSFTRVAGLLRRTVSDTCFGPRFASQVLLDYAQKTAYTMDKNNKRYFQFLWLGIAHDRLNDGRLFEPHLLFFLKWLKEGGYLEKTILILMSDHGSRGNDILNFQQGQLEKRLPFIYFVLPKWFKEKYQRAYQNLRANQDRLMTAFDLHETLGDLITLERLTNEAIIAREDGLKEPFPRGISLFLVIPRSRTCSMAGIDDHHCTCRNFVDVPVTNPKVTRGAEHAVHFMNEILSKYPQCMWLTVKEVKSAKAVKDFMRGDLEQYQILLETEPSGGSFLVTVTREGNEKSWNVSGIERTNLHGNQSHCVDTKKAKQYCYCNDLKENILNKI</sequence>
<proteinExistence type="predicted"/>
<dbReference type="Gene3D" id="3.40.720.10">
    <property type="entry name" value="Alkaline Phosphatase, subunit A"/>
    <property type="match status" value="1"/>
</dbReference>
<protein>
    <submittedName>
        <fullName evidence="2">Uncharacterized protein</fullName>
    </submittedName>
</protein>
<evidence type="ECO:0000313" key="3">
    <source>
        <dbReference type="Proteomes" id="UP001642540"/>
    </source>
</evidence>
<keyword evidence="1" id="KW-0472">Membrane</keyword>
<keyword evidence="1" id="KW-1133">Transmembrane helix</keyword>
<keyword evidence="1" id="KW-0812">Transmembrane</keyword>
<reference evidence="2 3" key="1">
    <citation type="submission" date="2024-08" db="EMBL/GenBank/DDBJ databases">
        <authorList>
            <person name="Cucini C."/>
            <person name="Frati F."/>
        </authorList>
    </citation>
    <scope>NUCLEOTIDE SEQUENCE [LARGE SCALE GENOMIC DNA]</scope>
</reference>
<evidence type="ECO:0000313" key="2">
    <source>
        <dbReference type="EMBL" id="CAL8139312.1"/>
    </source>
</evidence>
<dbReference type="SUPFAM" id="SSF53649">
    <property type="entry name" value="Alkaline phosphatase-like"/>
    <property type="match status" value="1"/>
</dbReference>
<accession>A0ABP1RZ51</accession>
<dbReference type="Proteomes" id="UP001642540">
    <property type="component" value="Unassembled WGS sequence"/>
</dbReference>
<dbReference type="Pfam" id="PF02995">
    <property type="entry name" value="DUF229"/>
    <property type="match status" value="1"/>
</dbReference>
<dbReference type="EMBL" id="CAXLJM020000124">
    <property type="protein sequence ID" value="CAL8139312.1"/>
    <property type="molecule type" value="Genomic_DNA"/>
</dbReference>
<evidence type="ECO:0000256" key="1">
    <source>
        <dbReference type="SAM" id="Phobius"/>
    </source>
</evidence>
<dbReference type="InterPro" id="IPR004245">
    <property type="entry name" value="DUF229"/>
</dbReference>